<protein>
    <submittedName>
        <fullName evidence="1">Uncharacterized protein</fullName>
    </submittedName>
</protein>
<keyword evidence="2" id="KW-1185">Reference proteome</keyword>
<name>A0A9D4N9F1_DREPO</name>
<sequence>MITAVDDEIPEVYEQIKLRLKQLVTHGQDAQDVDDIPSATMQMLASLTGLMGELRLQDREHRRQIEEMKNRLKDKGKSIREIGLAVQERYEQIISGEFCWRFIANVVKFSILFVYLQINLNYS</sequence>
<reference evidence="1" key="1">
    <citation type="journal article" date="2019" name="bioRxiv">
        <title>The Genome of the Zebra Mussel, Dreissena polymorpha: A Resource for Invasive Species Research.</title>
        <authorList>
            <person name="McCartney M.A."/>
            <person name="Auch B."/>
            <person name="Kono T."/>
            <person name="Mallez S."/>
            <person name="Zhang Y."/>
            <person name="Obille A."/>
            <person name="Becker A."/>
            <person name="Abrahante J.E."/>
            <person name="Garbe J."/>
            <person name="Badalamenti J.P."/>
            <person name="Herman A."/>
            <person name="Mangelson H."/>
            <person name="Liachko I."/>
            <person name="Sullivan S."/>
            <person name="Sone E.D."/>
            <person name="Koren S."/>
            <person name="Silverstein K.A.T."/>
            <person name="Beckman K.B."/>
            <person name="Gohl D.M."/>
        </authorList>
    </citation>
    <scope>NUCLEOTIDE SEQUENCE</scope>
    <source>
        <strain evidence="1">Duluth1</strain>
        <tissue evidence="1">Whole animal</tissue>
    </source>
</reference>
<dbReference type="Proteomes" id="UP000828390">
    <property type="component" value="Unassembled WGS sequence"/>
</dbReference>
<proteinExistence type="predicted"/>
<dbReference type="AlphaFoldDB" id="A0A9D4N9F1"/>
<evidence type="ECO:0000313" key="1">
    <source>
        <dbReference type="EMBL" id="KAH3892173.1"/>
    </source>
</evidence>
<dbReference type="EMBL" id="JAIWYP010000001">
    <property type="protein sequence ID" value="KAH3892173.1"/>
    <property type="molecule type" value="Genomic_DNA"/>
</dbReference>
<gene>
    <name evidence="1" type="ORF">DPMN_016285</name>
</gene>
<accession>A0A9D4N9F1</accession>
<reference evidence="1" key="2">
    <citation type="submission" date="2020-11" db="EMBL/GenBank/DDBJ databases">
        <authorList>
            <person name="McCartney M.A."/>
            <person name="Auch B."/>
            <person name="Kono T."/>
            <person name="Mallez S."/>
            <person name="Becker A."/>
            <person name="Gohl D.M."/>
            <person name="Silverstein K.A.T."/>
            <person name="Koren S."/>
            <person name="Bechman K.B."/>
            <person name="Herman A."/>
            <person name="Abrahante J.E."/>
            <person name="Garbe J."/>
        </authorList>
    </citation>
    <scope>NUCLEOTIDE SEQUENCE</scope>
    <source>
        <strain evidence="1">Duluth1</strain>
        <tissue evidence="1">Whole animal</tissue>
    </source>
</reference>
<organism evidence="1 2">
    <name type="scientific">Dreissena polymorpha</name>
    <name type="common">Zebra mussel</name>
    <name type="synonym">Mytilus polymorpha</name>
    <dbReference type="NCBI Taxonomy" id="45954"/>
    <lineage>
        <taxon>Eukaryota</taxon>
        <taxon>Metazoa</taxon>
        <taxon>Spiralia</taxon>
        <taxon>Lophotrochozoa</taxon>
        <taxon>Mollusca</taxon>
        <taxon>Bivalvia</taxon>
        <taxon>Autobranchia</taxon>
        <taxon>Heteroconchia</taxon>
        <taxon>Euheterodonta</taxon>
        <taxon>Imparidentia</taxon>
        <taxon>Neoheterodontei</taxon>
        <taxon>Myida</taxon>
        <taxon>Dreissenoidea</taxon>
        <taxon>Dreissenidae</taxon>
        <taxon>Dreissena</taxon>
    </lineage>
</organism>
<evidence type="ECO:0000313" key="2">
    <source>
        <dbReference type="Proteomes" id="UP000828390"/>
    </source>
</evidence>
<comment type="caution">
    <text evidence="1">The sequence shown here is derived from an EMBL/GenBank/DDBJ whole genome shotgun (WGS) entry which is preliminary data.</text>
</comment>